<evidence type="ECO:0000256" key="1">
    <source>
        <dbReference type="ARBA" id="ARBA00001917"/>
    </source>
</evidence>
<comment type="catalytic activity">
    <reaction evidence="16">
        <text>L-threonyl-[protein] + ATP = O-phospho-L-threonyl-[protein] + ADP + H(+)</text>
        <dbReference type="Rhea" id="RHEA:46608"/>
        <dbReference type="Rhea" id="RHEA-COMP:11060"/>
        <dbReference type="Rhea" id="RHEA-COMP:11605"/>
        <dbReference type="ChEBI" id="CHEBI:15378"/>
        <dbReference type="ChEBI" id="CHEBI:30013"/>
        <dbReference type="ChEBI" id="CHEBI:30616"/>
        <dbReference type="ChEBI" id="CHEBI:61977"/>
        <dbReference type="ChEBI" id="CHEBI:456216"/>
        <dbReference type="EC" id="2.7.11.1"/>
    </reaction>
</comment>
<dbReference type="SMART" id="SM00220">
    <property type="entry name" value="S_TKc"/>
    <property type="match status" value="1"/>
</dbReference>
<name>A0A140F7Q0_9BRYO</name>
<reference evidence="24" key="2">
    <citation type="submission" date="2015-07" db="EMBL/GenBank/DDBJ databases">
        <authorList>
            <person name="Noorani M."/>
        </authorList>
    </citation>
    <scope>NUCLEOTIDE SEQUENCE</scope>
</reference>
<evidence type="ECO:0000256" key="7">
    <source>
        <dbReference type="ARBA" id="ARBA00022630"/>
    </source>
</evidence>
<keyword evidence="8" id="KW-0288">FMN</keyword>
<feature type="region of interest" description="Disordered" evidence="19">
    <location>
        <begin position="528"/>
        <end position="589"/>
    </location>
</feature>
<dbReference type="InterPro" id="IPR008271">
    <property type="entry name" value="Ser/Thr_kinase_AS"/>
</dbReference>
<dbReference type="PROSITE" id="PS50112">
    <property type="entry name" value="PAS"/>
    <property type="match status" value="2"/>
</dbReference>
<evidence type="ECO:0000256" key="13">
    <source>
        <dbReference type="ARBA" id="ARBA00022840"/>
    </source>
</evidence>
<evidence type="ECO:0000256" key="15">
    <source>
        <dbReference type="ARBA" id="ARBA00023170"/>
    </source>
</evidence>
<feature type="compositionally biased region" description="Basic and acidic residues" evidence="19">
    <location>
        <begin position="546"/>
        <end position="562"/>
    </location>
</feature>
<dbReference type="GO" id="GO:0009882">
    <property type="term" value="F:blue light photoreceptor activity"/>
    <property type="evidence" value="ECO:0007669"/>
    <property type="project" value="UniProtKB-ARBA"/>
</dbReference>
<feature type="region of interest" description="Disordered" evidence="19">
    <location>
        <begin position="601"/>
        <end position="621"/>
    </location>
</feature>
<dbReference type="CDD" id="cd05574">
    <property type="entry name" value="STKc_phototropin_like"/>
    <property type="match status" value="1"/>
</dbReference>
<evidence type="ECO:0000256" key="3">
    <source>
        <dbReference type="ARBA" id="ARBA00012513"/>
    </source>
</evidence>
<keyword evidence="11 18" id="KW-0547">Nucleotide-binding</keyword>
<reference evidence="23" key="3">
    <citation type="journal article" date="2016" name="Proc. Natl. Acad. Sci. U.S.A.">
        <title>Functional and topological diversity of LOV domain photoreceptors.</title>
        <authorList>
            <person name="Glantz S.T."/>
            <person name="Carpenter E.J."/>
            <person name="Melkonian M."/>
            <person name="Gardner K.H."/>
            <person name="Boyden E.S."/>
            <person name="Wong G.K."/>
            <person name="Chow B.Y."/>
        </authorList>
    </citation>
    <scope>NUCLEOTIDE SEQUENCE</scope>
    <source>
        <strain evidence="23">ZTHV_2011476</strain>
    </source>
</reference>
<feature type="compositionally biased region" description="Polar residues" evidence="19">
    <location>
        <begin position="1"/>
        <end position="21"/>
    </location>
</feature>
<dbReference type="InterPro" id="IPR000719">
    <property type="entry name" value="Prot_kinase_dom"/>
</dbReference>
<dbReference type="SUPFAM" id="SSF56112">
    <property type="entry name" value="Protein kinase-like (PK-like)"/>
    <property type="match status" value="1"/>
</dbReference>
<dbReference type="FunFam" id="3.30.200.20:FF:000133">
    <property type="entry name" value="LOV domain-containing protein"/>
    <property type="match status" value="1"/>
</dbReference>
<keyword evidence="5" id="KW-0600">Photoreceptor protein</keyword>
<keyword evidence="12" id="KW-0418">Kinase</keyword>
<dbReference type="Pfam" id="PF00069">
    <property type="entry name" value="Pkinase"/>
    <property type="match status" value="1"/>
</dbReference>
<dbReference type="AlphaFoldDB" id="A0A140F7Q0"/>
<dbReference type="InterPro" id="IPR035965">
    <property type="entry name" value="PAS-like_dom_sf"/>
</dbReference>
<feature type="domain" description="PAC" evidence="22">
    <location>
        <begin position="710"/>
        <end position="764"/>
    </location>
</feature>
<keyword evidence="4" id="KW-0723">Serine/threonine-protein kinase</keyword>
<evidence type="ECO:0000259" key="21">
    <source>
        <dbReference type="PROSITE" id="PS50112"/>
    </source>
</evidence>
<evidence type="ECO:0000256" key="8">
    <source>
        <dbReference type="ARBA" id="ARBA00022643"/>
    </source>
</evidence>
<feature type="domain" description="PAS" evidence="21">
    <location>
        <begin position="327"/>
        <end position="400"/>
    </location>
</feature>
<evidence type="ECO:0000256" key="14">
    <source>
        <dbReference type="ARBA" id="ARBA00022991"/>
    </source>
</evidence>
<evidence type="ECO:0000256" key="9">
    <source>
        <dbReference type="ARBA" id="ARBA00022679"/>
    </source>
</evidence>
<dbReference type="FunFam" id="1.10.510.10:FF:000265">
    <property type="entry name" value="Putative LOV domain-containing protein"/>
    <property type="match status" value="1"/>
</dbReference>
<dbReference type="PROSITE" id="PS50113">
    <property type="entry name" value="PAC"/>
    <property type="match status" value="2"/>
</dbReference>
<keyword evidence="7" id="KW-0285">Flavoprotein</keyword>
<reference evidence="24" key="1">
    <citation type="journal article" date="2015" name="Front. Plant Sci.">
        <title>The origin and evolution of phototropins.</title>
        <authorList>
            <person name="Li F.W."/>
            <person name="Rothfels C.J."/>
            <person name="Melkonian M."/>
            <person name="Villarreal J.C."/>
            <person name="Stevenson D.W."/>
            <person name="Graham S.W."/>
            <person name="Wong G.K."/>
            <person name="Mathews S."/>
            <person name="Pryer K.M."/>
        </authorList>
    </citation>
    <scope>NUCLEOTIDE SEQUENCE</scope>
</reference>
<dbReference type="Gene3D" id="3.30.200.20">
    <property type="entry name" value="Phosphorylase Kinase, domain 1"/>
    <property type="match status" value="1"/>
</dbReference>
<dbReference type="PROSITE" id="PS00107">
    <property type="entry name" value="PROTEIN_KINASE_ATP"/>
    <property type="match status" value="1"/>
</dbReference>
<dbReference type="Pfam" id="PF13426">
    <property type="entry name" value="PAS_9"/>
    <property type="match status" value="2"/>
</dbReference>
<dbReference type="FunFam" id="3.30.450.20:FF:000036">
    <property type="entry name" value="Putative LOV domain-containing protein"/>
    <property type="match status" value="1"/>
</dbReference>
<dbReference type="NCBIfam" id="TIGR00229">
    <property type="entry name" value="sensory_box"/>
    <property type="match status" value="2"/>
</dbReference>
<dbReference type="FunFam" id="3.30.450.20:FF:000002">
    <property type="entry name" value="LOV domain-containing protein"/>
    <property type="match status" value="1"/>
</dbReference>
<dbReference type="Gene3D" id="3.30.450.20">
    <property type="entry name" value="PAS domain"/>
    <property type="match status" value="2"/>
</dbReference>
<dbReference type="SMART" id="SM00091">
    <property type="entry name" value="PAS"/>
    <property type="match status" value="2"/>
</dbReference>
<evidence type="ECO:0000256" key="4">
    <source>
        <dbReference type="ARBA" id="ARBA00022527"/>
    </source>
</evidence>
<keyword evidence="13 18" id="KW-0067">ATP-binding</keyword>
<dbReference type="InterPro" id="IPR001610">
    <property type="entry name" value="PAC"/>
</dbReference>
<evidence type="ECO:0000313" key="24">
    <source>
        <dbReference type="EMBL" id="ANC96898.1"/>
    </source>
</evidence>
<evidence type="ECO:0000256" key="10">
    <source>
        <dbReference type="ARBA" id="ARBA00022737"/>
    </source>
</evidence>
<evidence type="ECO:0000256" key="11">
    <source>
        <dbReference type="ARBA" id="ARBA00022741"/>
    </source>
</evidence>
<dbReference type="GO" id="GO:0004674">
    <property type="term" value="F:protein serine/threonine kinase activity"/>
    <property type="evidence" value="ECO:0007669"/>
    <property type="project" value="UniProtKB-KW"/>
</dbReference>
<evidence type="ECO:0000256" key="12">
    <source>
        <dbReference type="ARBA" id="ARBA00022777"/>
    </source>
</evidence>
<feature type="domain" description="Protein kinase" evidence="20">
    <location>
        <begin position="837"/>
        <end position="1125"/>
    </location>
</feature>
<dbReference type="PANTHER" id="PTHR45637">
    <property type="entry name" value="FLIPPASE KINASE 1-RELATED"/>
    <property type="match status" value="1"/>
</dbReference>
<gene>
    <name evidence="24" type="primary">PHOT2</name>
</gene>
<feature type="domain" description="PAC" evidence="22">
    <location>
        <begin position="401"/>
        <end position="455"/>
    </location>
</feature>
<evidence type="ECO:0000313" key="23">
    <source>
        <dbReference type="EMBL" id="AML79654.1"/>
    </source>
</evidence>
<feature type="compositionally biased region" description="Basic and acidic residues" evidence="19">
    <location>
        <begin position="611"/>
        <end position="621"/>
    </location>
</feature>
<dbReference type="EC" id="2.7.11.1" evidence="3"/>
<dbReference type="PROSITE" id="PS50011">
    <property type="entry name" value="PROTEIN_KINASE_DOM"/>
    <property type="match status" value="1"/>
</dbReference>
<dbReference type="SMART" id="SM00086">
    <property type="entry name" value="PAC"/>
    <property type="match status" value="2"/>
</dbReference>
<comment type="catalytic activity">
    <reaction evidence="17">
        <text>L-seryl-[protein] + ATP = O-phospho-L-seryl-[protein] + ADP + H(+)</text>
        <dbReference type="Rhea" id="RHEA:17989"/>
        <dbReference type="Rhea" id="RHEA-COMP:9863"/>
        <dbReference type="Rhea" id="RHEA-COMP:11604"/>
        <dbReference type="ChEBI" id="CHEBI:15378"/>
        <dbReference type="ChEBI" id="CHEBI:29999"/>
        <dbReference type="ChEBI" id="CHEBI:30616"/>
        <dbReference type="ChEBI" id="CHEBI:83421"/>
        <dbReference type="ChEBI" id="CHEBI:456216"/>
        <dbReference type="EC" id="2.7.11.1"/>
    </reaction>
</comment>
<feature type="compositionally biased region" description="Polar residues" evidence="19">
    <location>
        <begin position="122"/>
        <end position="146"/>
    </location>
</feature>
<dbReference type="EMBL" id="KT321773">
    <property type="protein sequence ID" value="ANC96898.1"/>
    <property type="molecule type" value="mRNA"/>
</dbReference>
<comment type="similarity">
    <text evidence="2">Belongs to the protein kinase superfamily. AGC Ser/Thr protein kinase family.</text>
</comment>
<dbReference type="InterPro" id="IPR000700">
    <property type="entry name" value="PAS-assoc_C"/>
</dbReference>
<keyword evidence="9" id="KW-0808">Transferase</keyword>
<dbReference type="PROSITE" id="PS00108">
    <property type="entry name" value="PROTEIN_KINASE_ST"/>
    <property type="match status" value="1"/>
</dbReference>
<evidence type="ECO:0000256" key="5">
    <source>
        <dbReference type="ARBA" id="ARBA00022543"/>
    </source>
</evidence>
<evidence type="ECO:0000256" key="19">
    <source>
        <dbReference type="SAM" id="MobiDB-lite"/>
    </source>
</evidence>
<dbReference type="CDD" id="cd00130">
    <property type="entry name" value="PAS"/>
    <property type="match status" value="2"/>
</dbReference>
<evidence type="ECO:0000256" key="6">
    <source>
        <dbReference type="ARBA" id="ARBA00022606"/>
    </source>
</evidence>
<evidence type="ECO:0000256" key="16">
    <source>
        <dbReference type="ARBA" id="ARBA00047899"/>
    </source>
</evidence>
<organism evidence="23">
    <name type="scientific">Atrichum angustatum</name>
    <dbReference type="NCBI Taxonomy" id="37310"/>
    <lineage>
        <taxon>Eukaryota</taxon>
        <taxon>Viridiplantae</taxon>
        <taxon>Streptophyta</taxon>
        <taxon>Embryophyta</taxon>
        <taxon>Bryophyta</taxon>
        <taxon>Bryophytina</taxon>
        <taxon>Polytrichopsida</taxon>
        <taxon>Polytrichales</taxon>
        <taxon>Polytrichaceae</taxon>
        <taxon>Atrichum</taxon>
    </lineage>
</organism>
<dbReference type="Gene3D" id="1.10.510.10">
    <property type="entry name" value="Transferase(Phosphotransferase) domain 1"/>
    <property type="match status" value="1"/>
</dbReference>
<dbReference type="EMBL" id="KU702171">
    <property type="protein sequence ID" value="AML79654.1"/>
    <property type="molecule type" value="mRNA"/>
</dbReference>
<feature type="domain" description="PAS" evidence="21">
    <location>
        <begin position="636"/>
        <end position="709"/>
    </location>
</feature>
<dbReference type="GO" id="GO:0005524">
    <property type="term" value="F:ATP binding"/>
    <property type="evidence" value="ECO:0007669"/>
    <property type="project" value="UniProtKB-UniRule"/>
</dbReference>
<feature type="binding site" evidence="18">
    <location>
        <position position="866"/>
    </location>
    <ligand>
        <name>ATP</name>
        <dbReference type="ChEBI" id="CHEBI:30616"/>
    </ligand>
</feature>
<keyword evidence="6" id="KW-0716">Sensory transduction</keyword>
<evidence type="ECO:0000256" key="17">
    <source>
        <dbReference type="ARBA" id="ARBA00048679"/>
    </source>
</evidence>
<dbReference type="InterPro" id="IPR000014">
    <property type="entry name" value="PAS"/>
</dbReference>
<dbReference type="InterPro" id="IPR017441">
    <property type="entry name" value="Protein_kinase_ATP_BS"/>
</dbReference>
<sequence>MPTPEPSASLSSSNPEDQTGPPTAGGTSRGRGRFNPSTGTWENPSGPPSRSQRRSLEVFGGAPASSRYLPGAGAVFGSPAVDEDEPVDKVEPPLPRPWAAVEAPPMAPKIGSPPVAPKESNHQSPITSVVDASQQQKSVARSSGSPQRMRPMEIMPIPAYKPKPVIGGESSDPPNSSRHTRSSSDSVAQVLANVEGDRRVSLESFKQQTGTSAKEKNVEDEGQKSPEKEEMTDNVMAERAAEWGLVLKADAETGKTRGVTTRRSGDNKSTDRRSGDGGDRESTDRRDVYTSVDRADRMSKASFTAASKRTSEASDAGSDGPSNLPRVSRELKDALSTFQQTFVVSDAQQPDFPILYASAGFFNMTGYTPQEVIGHNCRFLQGPDTDKADVARIHDSLKEGRSFCGRLLNYKKDGTKFWNLLTITPIKDDDGKILKFIGMQVEVSKHTEGKKEKALRPNGLPESLIRYDARLQEKATESVGDIVGIFRNPGMPTSPGNEFPPSGNNDVGVAALYGQKPTGRGLRELGAPVHGTGIGHRSSLENLADPSRRTSMDRHPRARSESRLSNVPEGVVNGQLGQPPPAPRRNRRSSGFLSLLGLAKPAPLPDEELDPELRMLDDDDRPESFDDVARSKEIRRGIDLATTLERIAKNFVITDPRLPDNPIIFASDEFLELTEYSREEILGRNCRFLQGPDTDRNTVNQIRDAIAARRDITVQLLNYTKSGKPFWNLFHLQAMRDHDGELQYFIGVQLDGSEYLEPEHRRLSDKTEKEGAKVVQATAKNIDGAVRELPDANMKPEDLWAKHSLPVHPKPHSRNSTSWRAIMEMKLKGKNLGLKDFRPIKPLGCGDTGSVHLVELRGSDEVYAMKAMDKSVMLNRNKVHRARAERDILALTDHPFLPTLYSSFQTQTHICLITDFCPGGELFLLLERQPRKVFTEEVARFFAAEIVIALEYLHCVGVVYRDLKPENVLLRADGHIQLTDFDLSFLTTSRPRLVQAELPRGRRKKQRVSQLPIFYAEPVTPSNSFVGTEEYIAPEIITGAGHSSAVDWWALGILLYEMLYGRTPFRGRNRQKTFTNVLQKDIIFPASTPVSLQARQLMRSLLQRNPMRRLGSHQGAHDIKTHSFFKGIDWPLLRNMIPPPLEAPVELTTKEVEATNKAAEDLEWDEFEATAASTFSSDVF</sequence>
<feature type="compositionally biased region" description="Basic and acidic residues" evidence="19">
    <location>
        <begin position="213"/>
        <end position="231"/>
    </location>
</feature>
<evidence type="ECO:0000256" key="2">
    <source>
        <dbReference type="ARBA" id="ARBA00009903"/>
    </source>
</evidence>
<comment type="cofactor">
    <cofactor evidence="1">
        <name>FMN</name>
        <dbReference type="ChEBI" id="CHEBI:58210"/>
    </cofactor>
</comment>
<evidence type="ECO:0000259" key="20">
    <source>
        <dbReference type="PROSITE" id="PS50011"/>
    </source>
</evidence>
<proteinExistence type="evidence at transcript level"/>
<feature type="compositionally biased region" description="Basic and acidic residues" evidence="19">
    <location>
        <begin position="263"/>
        <end position="299"/>
    </location>
</feature>
<keyword evidence="14" id="KW-0157">Chromophore</keyword>
<keyword evidence="10" id="KW-0677">Repeat</keyword>
<dbReference type="SUPFAM" id="SSF55785">
    <property type="entry name" value="PYP-like sensor domain (PAS domain)"/>
    <property type="match status" value="2"/>
</dbReference>
<accession>A0A140F7Q0</accession>
<protein>
    <recommendedName>
        <fullName evidence="3">non-specific serine/threonine protein kinase</fullName>
        <ecNumber evidence="3">2.7.11.1</ecNumber>
    </recommendedName>
</protein>
<feature type="region of interest" description="Disordered" evidence="19">
    <location>
        <begin position="1"/>
        <end position="326"/>
    </location>
</feature>
<dbReference type="InterPro" id="IPR011009">
    <property type="entry name" value="Kinase-like_dom_sf"/>
</dbReference>
<evidence type="ECO:0000259" key="22">
    <source>
        <dbReference type="PROSITE" id="PS50113"/>
    </source>
</evidence>
<keyword evidence="15" id="KW-0675">Receptor</keyword>
<evidence type="ECO:0000256" key="18">
    <source>
        <dbReference type="PROSITE-ProRule" id="PRU10141"/>
    </source>
</evidence>